<proteinExistence type="inferred from homology"/>
<evidence type="ECO:0000256" key="6">
    <source>
        <dbReference type="ARBA" id="ARBA00023223"/>
    </source>
</evidence>
<keyword evidence="9" id="KW-0812">Transmembrane</keyword>
<dbReference type="EC" id="1.13.12.7" evidence="2"/>
<comment type="catalytic activity">
    <reaction evidence="8">
        <text>firefly D-luciferin + ATP + O2 = firefly oxyluciferin + hnu + AMP + CO2 + diphosphate</text>
        <dbReference type="Rhea" id="RHEA:10732"/>
        <dbReference type="ChEBI" id="CHEBI:15379"/>
        <dbReference type="ChEBI" id="CHEBI:16526"/>
        <dbReference type="ChEBI" id="CHEBI:16792"/>
        <dbReference type="ChEBI" id="CHEBI:30212"/>
        <dbReference type="ChEBI" id="CHEBI:30616"/>
        <dbReference type="ChEBI" id="CHEBI:33019"/>
        <dbReference type="ChEBI" id="CHEBI:58038"/>
        <dbReference type="ChEBI" id="CHEBI:456215"/>
        <dbReference type="EC" id="1.13.12.7"/>
    </reaction>
</comment>
<evidence type="ECO:0000256" key="9">
    <source>
        <dbReference type="SAM" id="Phobius"/>
    </source>
</evidence>
<dbReference type="AlphaFoldDB" id="A0A1S3HLN8"/>
<evidence type="ECO:0000256" key="2">
    <source>
        <dbReference type="ARBA" id="ARBA00012532"/>
    </source>
</evidence>
<keyword evidence="9" id="KW-0472">Membrane</keyword>
<evidence type="ECO:0000256" key="1">
    <source>
        <dbReference type="ARBA" id="ARBA00006432"/>
    </source>
</evidence>
<evidence type="ECO:0000256" key="4">
    <source>
        <dbReference type="ARBA" id="ARBA00022741"/>
    </source>
</evidence>
<feature type="domain" description="AMP-dependent synthetase/ligase" evidence="10">
    <location>
        <begin position="11"/>
        <end position="76"/>
    </location>
</feature>
<dbReference type="Pfam" id="PF00501">
    <property type="entry name" value="AMP-binding"/>
    <property type="match status" value="2"/>
</dbReference>
<dbReference type="GeneID" id="106156286"/>
<keyword evidence="12" id="KW-1185">Reference proteome</keyword>
<dbReference type="Gene3D" id="3.30.300.30">
    <property type="match status" value="1"/>
</dbReference>
<evidence type="ECO:0000313" key="13">
    <source>
        <dbReference type="RefSeq" id="XP_013386932.1"/>
    </source>
</evidence>
<dbReference type="FunFam" id="3.30.300.30:FF:000007">
    <property type="entry name" value="4-coumarate--CoA ligase 2"/>
    <property type="match status" value="1"/>
</dbReference>
<dbReference type="GO" id="GO:0005524">
    <property type="term" value="F:ATP binding"/>
    <property type="evidence" value="ECO:0007669"/>
    <property type="project" value="UniProtKB-KW"/>
</dbReference>
<keyword evidence="5" id="KW-0067">ATP-binding</keyword>
<gene>
    <name evidence="13" type="primary">LOC106156286</name>
</gene>
<protein>
    <recommendedName>
        <fullName evidence="3">Luciferin 4-monooxygenase</fullName>
        <ecNumber evidence="2">1.13.12.7</ecNumber>
    </recommendedName>
</protein>
<dbReference type="GO" id="GO:0008218">
    <property type="term" value="P:bioluminescence"/>
    <property type="evidence" value="ECO:0007669"/>
    <property type="project" value="UniProtKB-KW"/>
</dbReference>
<name>A0A1S3HLN8_LINAN</name>
<feature type="transmembrane region" description="Helical" evidence="9">
    <location>
        <begin position="260"/>
        <end position="280"/>
    </location>
</feature>
<evidence type="ECO:0000256" key="7">
    <source>
        <dbReference type="ARBA" id="ARBA00023262"/>
    </source>
</evidence>
<dbReference type="PANTHER" id="PTHR24096">
    <property type="entry name" value="LONG-CHAIN-FATTY-ACID--COA LIGASE"/>
    <property type="match status" value="1"/>
</dbReference>
<dbReference type="CDD" id="cd05911">
    <property type="entry name" value="Firefly_Luc_like"/>
    <property type="match status" value="1"/>
</dbReference>
<dbReference type="Gene3D" id="3.40.50.12780">
    <property type="entry name" value="N-terminal domain of ligase-like"/>
    <property type="match status" value="2"/>
</dbReference>
<dbReference type="STRING" id="7574.A0A1S3HLN8"/>
<dbReference type="InterPro" id="IPR045851">
    <property type="entry name" value="AMP-bd_C_sf"/>
</dbReference>
<dbReference type="InterPro" id="IPR000873">
    <property type="entry name" value="AMP-dep_synth/lig_dom"/>
</dbReference>
<dbReference type="FunFam" id="3.40.50.12780:FF:000003">
    <property type="entry name" value="Long-chain-fatty-acid--CoA ligase FadD"/>
    <property type="match status" value="1"/>
</dbReference>
<dbReference type="InParanoid" id="A0A1S3HLN8"/>
<keyword evidence="7" id="KW-0599">Photoprotein</keyword>
<evidence type="ECO:0000256" key="5">
    <source>
        <dbReference type="ARBA" id="ARBA00022840"/>
    </source>
</evidence>
<dbReference type="InterPro" id="IPR020845">
    <property type="entry name" value="AMP-binding_CS"/>
</dbReference>
<dbReference type="GO" id="GO:0016405">
    <property type="term" value="F:CoA-ligase activity"/>
    <property type="evidence" value="ECO:0007669"/>
    <property type="project" value="TreeGrafter"/>
</dbReference>
<evidence type="ECO:0000256" key="8">
    <source>
        <dbReference type="ARBA" id="ARBA00048497"/>
    </source>
</evidence>
<organism evidence="12 13">
    <name type="scientific">Lingula anatina</name>
    <name type="common">Brachiopod</name>
    <name type="synonym">Lingula unguis</name>
    <dbReference type="NCBI Taxonomy" id="7574"/>
    <lineage>
        <taxon>Eukaryota</taxon>
        <taxon>Metazoa</taxon>
        <taxon>Spiralia</taxon>
        <taxon>Lophotrochozoa</taxon>
        <taxon>Brachiopoda</taxon>
        <taxon>Linguliformea</taxon>
        <taxon>Lingulata</taxon>
        <taxon>Lingulida</taxon>
        <taxon>Linguloidea</taxon>
        <taxon>Lingulidae</taxon>
        <taxon>Lingula</taxon>
    </lineage>
</organism>
<sequence>MKIYYKDVDAKNETRFTFADFKDKVGRIGSAFTRLGFKKGDIVCMYSSNSPEYALIVLGVLSVGGIITTSNPTYSEVDAKTDTRFTFADVKDKVRRIGSALTRLGFKKGEVVCMYSSNSPEYGFIVLGVLSVGGVITTSNPTYTTDELSKQLQIVRPQYLMAASETAEKALQAASENGIKNVYVFGNAPGCKTVDDLLRDDGYAFPNGVNISTQEVAIILFSSGTTGLPKGVMLTHRNIVGNLVQMKDFLSYGRPGVDGFLGFVPFFHVFGLILILFGGLKTRQKVVCMQKFDFETFLACIEKYKIRYLLVVPPIAVMLTKHPLVDKYDLSCVEVIMSGAAPLGKDIEQKLESRLRTCKVVQGYGATEASPACSLPQSDVRTFRSGSVGLLVASTECKVLDPQSGEELGPNQDGELCFRGCQIFKGYLNNPEATDAAIDEEGWFHSGDIGHYDEDQNIYVIDRIKEFIKYKGFQLAPAELEGLLLSHPAVADAAVVGRPDEDAGELPMAFIVLKPGQRATETEIANFLAAKAAPIKRLRGGVEIVEEIPKTASGKILRRVLREELRKRALRVKKAKL</sequence>
<keyword evidence="6" id="KW-0455">Luminescence</keyword>
<dbReference type="KEGG" id="lak:106156286"/>
<evidence type="ECO:0000259" key="11">
    <source>
        <dbReference type="Pfam" id="PF13193"/>
    </source>
</evidence>
<comment type="similarity">
    <text evidence="1">Belongs to the ATP-dependent AMP-binding enzyme family.</text>
</comment>
<dbReference type="Pfam" id="PF13193">
    <property type="entry name" value="AMP-binding_C"/>
    <property type="match status" value="1"/>
</dbReference>
<dbReference type="PROSITE" id="PS00455">
    <property type="entry name" value="AMP_BINDING"/>
    <property type="match status" value="1"/>
</dbReference>
<feature type="domain" description="AMP-binding enzyme C-terminal" evidence="11">
    <location>
        <begin position="479"/>
        <end position="555"/>
    </location>
</feature>
<dbReference type="SUPFAM" id="SSF56801">
    <property type="entry name" value="Acetyl-CoA synthetase-like"/>
    <property type="match status" value="2"/>
</dbReference>
<dbReference type="RefSeq" id="XP_013386932.1">
    <property type="nucleotide sequence ID" value="XM_013531478.1"/>
</dbReference>
<evidence type="ECO:0000313" key="12">
    <source>
        <dbReference type="Proteomes" id="UP000085678"/>
    </source>
</evidence>
<dbReference type="FunCoup" id="A0A1S3HLN8">
    <property type="interactions" value="367"/>
</dbReference>
<evidence type="ECO:0000256" key="3">
    <source>
        <dbReference type="ARBA" id="ARBA00019043"/>
    </source>
</evidence>
<feature type="domain" description="AMP-dependent synthetase/ligase" evidence="10">
    <location>
        <begin position="81"/>
        <end position="428"/>
    </location>
</feature>
<keyword evidence="4" id="KW-0547">Nucleotide-binding</keyword>
<accession>A0A1S3HLN8</accession>
<reference evidence="13" key="1">
    <citation type="submission" date="2025-08" db="UniProtKB">
        <authorList>
            <consortium name="RefSeq"/>
        </authorList>
    </citation>
    <scope>IDENTIFICATION</scope>
    <source>
        <tissue evidence="13">Gonads</tissue>
    </source>
</reference>
<dbReference type="Proteomes" id="UP000085678">
    <property type="component" value="Unplaced"/>
</dbReference>
<dbReference type="OrthoDB" id="10253869at2759"/>
<dbReference type="InterPro" id="IPR042099">
    <property type="entry name" value="ANL_N_sf"/>
</dbReference>
<dbReference type="InterPro" id="IPR025110">
    <property type="entry name" value="AMP-bd_C"/>
</dbReference>
<keyword evidence="9" id="KW-1133">Transmembrane helix</keyword>
<dbReference type="PANTHER" id="PTHR24096:SF422">
    <property type="entry name" value="BCDNA.GH02901"/>
    <property type="match status" value="1"/>
</dbReference>
<evidence type="ECO:0000259" key="10">
    <source>
        <dbReference type="Pfam" id="PF00501"/>
    </source>
</evidence>